<evidence type="ECO:0000313" key="2">
    <source>
        <dbReference type="EMBL" id="GAP14480.1"/>
    </source>
</evidence>
<dbReference type="RefSeq" id="WP_075073734.1">
    <property type="nucleotide sequence ID" value="NZ_DF967972.1"/>
</dbReference>
<dbReference type="InterPro" id="IPR000182">
    <property type="entry name" value="GNAT_dom"/>
</dbReference>
<feature type="domain" description="N-acetyltransferase" evidence="1">
    <location>
        <begin position="8"/>
        <end position="162"/>
    </location>
</feature>
<dbReference type="Pfam" id="PF13508">
    <property type="entry name" value="Acetyltransf_7"/>
    <property type="match status" value="1"/>
</dbReference>
<dbReference type="CDD" id="cd04301">
    <property type="entry name" value="NAT_SF"/>
    <property type="match status" value="1"/>
</dbReference>
<dbReference type="GO" id="GO:0016747">
    <property type="term" value="F:acyltransferase activity, transferring groups other than amino-acyl groups"/>
    <property type="evidence" value="ECO:0007669"/>
    <property type="project" value="InterPro"/>
</dbReference>
<sequence>MNAPCDSIRLAAAADEDSILGLAGRIENFQTEDVECIRQLWRDYLTGGEDPDRYHFLVFEEGGVIRAFACYGHRPLTRGAYDFYWLATDPETRGRGIGRRLMARVEAEIRGLGGYLVLIETSDSSAFENTRRFHESNGYIRIGEVADFYAPGDGLVMYQKKV</sequence>
<dbReference type="STRING" id="360412.LARV_02251"/>
<protein>
    <submittedName>
        <fullName evidence="2">N-acetylglutamate synthase</fullName>
    </submittedName>
</protein>
<dbReference type="Proteomes" id="UP000055060">
    <property type="component" value="Unassembled WGS sequence"/>
</dbReference>
<dbReference type="InterPro" id="IPR016181">
    <property type="entry name" value="Acyl_CoA_acyltransferase"/>
</dbReference>
<gene>
    <name evidence="2" type="ORF">LARV_02251</name>
</gene>
<reference evidence="2" key="1">
    <citation type="submission" date="2015-07" db="EMBL/GenBank/DDBJ databases">
        <title>Draft Genome Sequences of Anaerolinea thermolimosa IMO-1, Bellilinea caldifistulae GOMI-1, Leptolinea tardivitalis YMTK-2, Levilinea saccharolytica KIBI-1,Longilinea arvoryzae KOME-1, Previously Described as Members of the Anaerolineaceae (Chloroflexi).</title>
        <authorList>
            <person name="Sekiguchi Y."/>
            <person name="Ohashi A."/>
            <person name="Matsuura N."/>
            <person name="Tourlousse M.D."/>
        </authorList>
    </citation>
    <scope>NUCLEOTIDE SEQUENCE [LARGE SCALE GENOMIC DNA]</scope>
    <source>
        <strain evidence="2">KOME-1</strain>
    </source>
</reference>
<proteinExistence type="predicted"/>
<evidence type="ECO:0000259" key="1">
    <source>
        <dbReference type="PROSITE" id="PS51186"/>
    </source>
</evidence>
<dbReference type="AlphaFoldDB" id="A0A0S7BH57"/>
<dbReference type="OrthoDB" id="9783470at2"/>
<organism evidence="2">
    <name type="scientific">Longilinea arvoryzae</name>
    <dbReference type="NCBI Taxonomy" id="360412"/>
    <lineage>
        <taxon>Bacteria</taxon>
        <taxon>Bacillati</taxon>
        <taxon>Chloroflexota</taxon>
        <taxon>Anaerolineae</taxon>
        <taxon>Anaerolineales</taxon>
        <taxon>Anaerolineaceae</taxon>
        <taxon>Longilinea</taxon>
    </lineage>
</organism>
<dbReference type="SUPFAM" id="SSF55729">
    <property type="entry name" value="Acyl-CoA N-acyltransferases (Nat)"/>
    <property type="match status" value="1"/>
</dbReference>
<dbReference type="Gene3D" id="3.40.630.30">
    <property type="match status" value="1"/>
</dbReference>
<name>A0A0S7BH57_9CHLR</name>
<evidence type="ECO:0000313" key="3">
    <source>
        <dbReference type="Proteomes" id="UP000055060"/>
    </source>
</evidence>
<dbReference type="EMBL" id="DF967972">
    <property type="protein sequence ID" value="GAP14480.1"/>
    <property type="molecule type" value="Genomic_DNA"/>
</dbReference>
<dbReference type="PROSITE" id="PS51186">
    <property type="entry name" value="GNAT"/>
    <property type="match status" value="1"/>
</dbReference>
<keyword evidence="3" id="KW-1185">Reference proteome</keyword>
<accession>A0A0S7BH57</accession>